<dbReference type="InterPro" id="IPR011050">
    <property type="entry name" value="Pectin_lyase_fold/virulence"/>
</dbReference>
<sequence>MRILTTLSILVFQLLIARSATSQIIISNEKISLNEIFFRAYKSQENLIIRDSEITNQIFNEWNGLIDSVISSGSKNRRVLIDSISFDRIASNTPKILISNCKFADHQYSIAGLEISYLKIESSNGGFYLDDFYGRLEIQTNSGIECRNSYFLGANKFASNYLSFHSNIIVGNVTFDLRDKMNMFKVLGNSFYLTNENPLSLKLNTESDWNRTISMDSTMYPKRLNDPMNMLFAGMNASVPELSIESSNDSFIGEFIFDQNRAYKTDSTEIEISLRGIKAEDFYFRDNKINCRSELTEIIINNRASILNNRFLQTVNLSGMIYSEFSNEIPYDQFKGRIITSIDTPSSSADGLGQGSMTNWEAYYGYTEFELSNSTGFNRLLFSHRQLYNIYKERGDLRSANGVYTDIKSLETRRIKHTYKTKGGMKNFINWKLNQLLQSYTEYGTDPAKAILISIYVILLFSLVYMFFPSTWDDFDRSKMLTELRDGKALRFLRNILLIIVNSMVLSLNAFVTLGFGSIPTKGTPKYITIVQGFIGWFLLGIFSVALINQVLF</sequence>
<evidence type="ECO:0000256" key="1">
    <source>
        <dbReference type="SAM" id="Phobius"/>
    </source>
</evidence>
<name>A0A1W2G8A3_REIFA</name>
<evidence type="ECO:0000313" key="3">
    <source>
        <dbReference type="Proteomes" id="UP000192472"/>
    </source>
</evidence>
<dbReference type="SUPFAM" id="SSF51126">
    <property type="entry name" value="Pectin lyase-like"/>
    <property type="match status" value="1"/>
</dbReference>
<proteinExistence type="predicted"/>
<reference evidence="2 3" key="1">
    <citation type="submission" date="2017-04" db="EMBL/GenBank/DDBJ databases">
        <authorList>
            <person name="Afonso C.L."/>
            <person name="Miller P.J."/>
            <person name="Scott M.A."/>
            <person name="Spackman E."/>
            <person name="Goraichik I."/>
            <person name="Dimitrov K.M."/>
            <person name="Suarez D.L."/>
            <person name="Swayne D.E."/>
        </authorList>
    </citation>
    <scope>NUCLEOTIDE SEQUENCE [LARGE SCALE GENOMIC DNA]</scope>
    <source>
        <strain evidence="2 3">DSM 26133</strain>
    </source>
</reference>
<keyword evidence="1" id="KW-0472">Membrane</keyword>
<keyword evidence="1" id="KW-1133">Transmembrane helix</keyword>
<protein>
    <recommendedName>
        <fullName evidence="4">Ion channel</fullName>
    </recommendedName>
</protein>
<evidence type="ECO:0008006" key="4">
    <source>
        <dbReference type="Google" id="ProtNLM"/>
    </source>
</evidence>
<gene>
    <name evidence="2" type="ORF">SAMN04488029_1269</name>
</gene>
<keyword evidence="1" id="KW-0812">Transmembrane</keyword>
<feature type="transmembrane region" description="Helical" evidence="1">
    <location>
        <begin position="450"/>
        <end position="472"/>
    </location>
</feature>
<evidence type="ECO:0000313" key="2">
    <source>
        <dbReference type="EMBL" id="SMD32909.1"/>
    </source>
</evidence>
<feature type="transmembrane region" description="Helical" evidence="1">
    <location>
        <begin position="492"/>
        <end position="515"/>
    </location>
</feature>
<organism evidence="2 3">
    <name type="scientific">Reichenbachiella faecimaris</name>
    <dbReference type="NCBI Taxonomy" id="692418"/>
    <lineage>
        <taxon>Bacteria</taxon>
        <taxon>Pseudomonadati</taxon>
        <taxon>Bacteroidota</taxon>
        <taxon>Cytophagia</taxon>
        <taxon>Cytophagales</taxon>
        <taxon>Reichenbachiellaceae</taxon>
        <taxon>Reichenbachiella</taxon>
    </lineage>
</organism>
<keyword evidence="3" id="KW-1185">Reference proteome</keyword>
<accession>A0A1W2G8A3</accession>
<dbReference type="Proteomes" id="UP000192472">
    <property type="component" value="Unassembled WGS sequence"/>
</dbReference>
<dbReference type="AlphaFoldDB" id="A0A1W2G8A3"/>
<feature type="transmembrane region" description="Helical" evidence="1">
    <location>
        <begin position="527"/>
        <end position="548"/>
    </location>
</feature>
<dbReference type="EMBL" id="FWYF01000001">
    <property type="protein sequence ID" value="SMD32909.1"/>
    <property type="molecule type" value="Genomic_DNA"/>
</dbReference>